<name>A0A2P2QKI4_RHIMU</name>
<accession>A0A2P2QKI4</accession>
<sequence length="38" mass="4057">MMSYCFLCLLDGNGDPPLQVPALTGGRINTSEPGFEDP</sequence>
<proteinExistence type="predicted"/>
<reference evidence="1" key="1">
    <citation type="submission" date="2018-02" db="EMBL/GenBank/DDBJ databases">
        <title>Rhizophora mucronata_Transcriptome.</title>
        <authorList>
            <person name="Meera S.P."/>
            <person name="Sreeshan A."/>
            <person name="Augustine A."/>
        </authorList>
    </citation>
    <scope>NUCLEOTIDE SEQUENCE</scope>
    <source>
        <tissue evidence="1">Leaf</tissue>
    </source>
</reference>
<dbReference type="AlphaFoldDB" id="A0A2P2QKI4"/>
<dbReference type="EMBL" id="GGEC01087025">
    <property type="protein sequence ID" value="MBX67509.1"/>
    <property type="molecule type" value="Transcribed_RNA"/>
</dbReference>
<evidence type="ECO:0000313" key="1">
    <source>
        <dbReference type="EMBL" id="MBX67509.1"/>
    </source>
</evidence>
<organism evidence="1">
    <name type="scientific">Rhizophora mucronata</name>
    <name type="common">Asiatic mangrove</name>
    <dbReference type="NCBI Taxonomy" id="61149"/>
    <lineage>
        <taxon>Eukaryota</taxon>
        <taxon>Viridiplantae</taxon>
        <taxon>Streptophyta</taxon>
        <taxon>Embryophyta</taxon>
        <taxon>Tracheophyta</taxon>
        <taxon>Spermatophyta</taxon>
        <taxon>Magnoliopsida</taxon>
        <taxon>eudicotyledons</taxon>
        <taxon>Gunneridae</taxon>
        <taxon>Pentapetalae</taxon>
        <taxon>rosids</taxon>
        <taxon>fabids</taxon>
        <taxon>Malpighiales</taxon>
        <taxon>Rhizophoraceae</taxon>
        <taxon>Rhizophora</taxon>
    </lineage>
</organism>
<protein>
    <submittedName>
        <fullName evidence="1">Uncharacterized protein</fullName>
    </submittedName>
</protein>